<keyword evidence="1" id="KW-0472">Membrane</keyword>
<keyword evidence="1" id="KW-0812">Transmembrane</keyword>
<dbReference type="InterPro" id="IPR003675">
    <property type="entry name" value="Rce1/LyrA-like_dom"/>
</dbReference>
<dbReference type="GO" id="GO:0004175">
    <property type="term" value="F:endopeptidase activity"/>
    <property type="evidence" value="ECO:0007669"/>
    <property type="project" value="UniProtKB-ARBA"/>
</dbReference>
<evidence type="ECO:0000256" key="1">
    <source>
        <dbReference type="SAM" id="Phobius"/>
    </source>
</evidence>
<evidence type="ECO:0000259" key="2">
    <source>
        <dbReference type="Pfam" id="PF02517"/>
    </source>
</evidence>
<keyword evidence="1" id="KW-1133">Transmembrane helix</keyword>
<dbReference type="Pfam" id="PF02517">
    <property type="entry name" value="Rce1-like"/>
    <property type="match status" value="1"/>
</dbReference>
<feature type="transmembrane region" description="Helical" evidence="1">
    <location>
        <begin position="293"/>
        <end position="311"/>
    </location>
</feature>
<evidence type="ECO:0000313" key="4">
    <source>
        <dbReference type="Proteomes" id="UP001054857"/>
    </source>
</evidence>
<name>A0AAD3E3F7_9CHLO</name>
<keyword evidence="4" id="KW-1185">Reference proteome</keyword>
<dbReference type="PANTHER" id="PTHR43592:SF24">
    <property type="entry name" value="CAAX AMINO TERMINAL PROTEASE FAMILY PROTEIN"/>
    <property type="match status" value="1"/>
</dbReference>
<feature type="transmembrane region" description="Helical" evidence="1">
    <location>
        <begin position="146"/>
        <end position="166"/>
    </location>
</feature>
<feature type="domain" description="CAAX prenyl protease 2/Lysostaphin resistance protein A-like" evidence="2">
    <location>
        <begin position="236"/>
        <end position="317"/>
    </location>
</feature>
<dbReference type="Proteomes" id="UP001054857">
    <property type="component" value="Unassembled WGS sequence"/>
</dbReference>
<proteinExistence type="predicted"/>
<gene>
    <name evidence="3" type="ORF">Agub_g15276</name>
</gene>
<feature type="transmembrane region" description="Helical" evidence="1">
    <location>
        <begin position="112"/>
        <end position="134"/>
    </location>
</feature>
<accession>A0AAD3E3F7</accession>
<reference evidence="3 4" key="1">
    <citation type="journal article" date="2021" name="Sci. Rep.">
        <title>Genome sequencing of the multicellular alga Astrephomene provides insights into convergent evolution of germ-soma differentiation.</title>
        <authorList>
            <person name="Yamashita S."/>
            <person name="Yamamoto K."/>
            <person name="Matsuzaki R."/>
            <person name="Suzuki S."/>
            <person name="Yamaguchi H."/>
            <person name="Hirooka S."/>
            <person name="Minakuchi Y."/>
            <person name="Miyagishima S."/>
            <person name="Kawachi M."/>
            <person name="Toyoda A."/>
            <person name="Nozaki H."/>
        </authorList>
    </citation>
    <scope>NUCLEOTIDE SEQUENCE [LARGE SCALE GENOMIC DNA]</scope>
    <source>
        <strain evidence="3 4">NIES-4017</strain>
    </source>
</reference>
<dbReference type="AlphaFoldDB" id="A0AAD3E3F7"/>
<protein>
    <recommendedName>
        <fullName evidence="2">CAAX prenyl protease 2/Lysostaphin resistance protein A-like domain-containing protein</fullName>
    </recommendedName>
</protein>
<comment type="caution">
    <text evidence="3">The sequence shown here is derived from an EMBL/GenBank/DDBJ whole genome shotgun (WGS) entry which is preliminary data.</text>
</comment>
<dbReference type="EMBL" id="BMAR01000070">
    <property type="protein sequence ID" value="GFR52723.1"/>
    <property type="molecule type" value="Genomic_DNA"/>
</dbReference>
<feature type="transmembrane region" description="Helical" evidence="1">
    <location>
        <begin position="233"/>
        <end position="250"/>
    </location>
</feature>
<sequence length="317" mass="34976">MCGSLQQLRLTSGRECSTSYSHCYRPFPTSLRRSSRRGRSNQRGGLAISSSNDAAALYPSNDDGMAGSSKPDVEAPVVESISTAHSEQPKDQPTDGLPKVPWGLGKVFQVMALWLLAYILIGQVAVPLVLSLLGLDRPELSVRSHAVLHLCLDISQLLLTLGILWSCLKDYQPRKLGLFPVRLRGRWILAVALCCATFPAVDWLAHQSMGWFPSELDATWASNLEHSLSIGDWVTNVAYFSVVSLCAPIWEEAIFRGFLMTSLARYMPTPYAVAASSVVFAMCHFRMQTFLPLLVLGVVFSLVFIRTNNLIPPVLLH</sequence>
<evidence type="ECO:0000313" key="3">
    <source>
        <dbReference type="EMBL" id="GFR52723.1"/>
    </source>
</evidence>
<feature type="non-terminal residue" evidence="3">
    <location>
        <position position="1"/>
    </location>
</feature>
<dbReference type="GO" id="GO:0080120">
    <property type="term" value="P:CAAX-box protein maturation"/>
    <property type="evidence" value="ECO:0007669"/>
    <property type="project" value="UniProtKB-ARBA"/>
</dbReference>
<feature type="transmembrane region" description="Helical" evidence="1">
    <location>
        <begin position="187"/>
        <end position="205"/>
    </location>
</feature>
<dbReference type="PANTHER" id="PTHR43592">
    <property type="entry name" value="CAAX AMINO TERMINAL PROTEASE"/>
    <property type="match status" value="1"/>
</dbReference>
<organism evidence="3 4">
    <name type="scientific">Astrephomene gubernaculifera</name>
    <dbReference type="NCBI Taxonomy" id="47775"/>
    <lineage>
        <taxon>Eukaryota</taxon>
        <taxon>Viridiplantae</taxon>
        <taxon>Chlorophyta</taxon>
        <taxon>core chlorophytes</taxon>
        <taxon>Chlorophyceae</taxon>
        <taxon>CS clade</taxon>
        <taxon>Chlamydomonadales</taxon>
        <taxon>Astrephomenaceae</taxon>
        <taxon>Astrephomene</taxon>
    </lineage>
</organism>